<accession>A0A9Q3BQ64</accession>
<gene>
    <name evidence="1" type="ORF">O181_008860</name>
</gene>
<reference evidence="1" key="1">
    <citation type="submission" date="2021-03" db="EMBL/GenBank/DDBJ databases">
        <title>Draft genome sequence of rust myrtle Austropuccinia psidii MF-1, a brazilian biotype.</title>
        <authorList>
            <person name="Quecine M.C."/>
            <person name="Pachon D.M.R."/>
            <person name="Bonatelli M.L."/>
            <person name="Correr F.H."/>
            <person name="Franceschini L.M."/>
            <person name="Leite T.F."/>
            <person name="Margarido G.R.A."/>
            <person name="Almeida C.A."/>
            <person name="Ferrarezi J.A."/>
            <person name="Labate C.A."/>
        </authorList>
    </citation>
    <scope>NUCLEOTIDE SEQUENCE</scope>
    <source>
        <strain evidence="1">MF-1</strain>
    </source>
</reference>
<evidence type="ECO:0000313" key="1">
    <source>
        <dbReference type="EMBL" id="MBW0469145.1"/>
    </source>
</evidence>
<evidence type="ECO:0000313" key="2">
    <source>
        <dbReference type="Proteomes" id="UP000765509"/>
    </source>
</evidence>
<dbReference type="Proteomes" id="UP000765509">
    <property type="component" value="Unassembled WGS sequence"/>
</dbReference>
<proteinExistence type="predicted"/>
<dbReference type="EMBL" id="AVOT02002092">
    <property type="protein sequence ID" value="MBW0469145.1"/>
    <property type="molecule type" value="Genomic_DNA"/>
</dbReference>
<protein>
    <submittedName>
        <fullName evidence="1">Uncharacterized protein</fullName>
    </submittedName>
</protein>
<organism evidence="1 2">
    <name type="scientific">Austropuccinia psidii MF-1</name>
    <dbReference type="NCBI Taxonomy" id="1389203"/>
    <lineage>
        <taxon>Eukaryota</taxon>
        <taxon>Fungi</taxon>
        <taxon>Dikarya</taxon>
        <taxon>Basidiomycota</taxon>
        <taxon>Pucciniomycotina</taxon>
        <taxon>Pucciniomycetes</taxon>
        <taxon>Pucciniales</taxon>
        <taxon>Sphaerophragmiaceae</taxon>
        <taxon>Austropuccinia</taxon>
    </lineage>
</organism>
<name>A0A9Q3BQ64_9BASI</name>
<sequence length="189" mass="21227">MASSGHFDPSQLYDGYKEVEVLDPSFAEGFHKGRKCFQHNNPRSSKFQNCFVGKKVFQHAGVPLSNIRQYLWSKKDGPFEKELPVSEAPTPNGTSGHSNWKPCGLLSLIQFLFLVLVTGSRWRAVERWTNVGGSIYFISRINNQGIVKRIRNISDSPTTLDVEGSYQLDSEEVEVVNPSIRHHSSTSPS</sequence>
<keyword evidence="2" id="KW-1185">Reference proteome</keyword>
<comment type="caution">
    <text evidence="1">The sequence shown here is derived from an EMBL/GenBank/DDBJ whole genome shotgun (WGS) entry which is preliminary data.</text>
</comment>
<dbReference type="AlphaFoldDB" id="A0A9Q3BQ64"/>